<organism evidence="3 4">
    <name type="scientific">Streptomyces caeruleatus</name>
    <dbReference type="NCBI Taxonomy" id="661399"/>
    <lineage>
        <taxon>Bacteria</taxon>
        <taxon>Bacillati</taxon>
        <taxon>Actinomycetota</taxon>
        <taxon>Actinomycetes</taxon>
        <taxon>Kitasatosporales</taxon>
        <taxon>Streptomycetaceae</taxon>
        <taxon>Streptomyces</taxon>
    </lineage>
</organism>
<dbReference type="EMBL" id="LMWY01000049">
    <property type="protein sequence ID" value="KUN95383.1"/>
    <property type="molecule type" value="Genomic_DNA"/>
</dbReference>
<dbReference type="OrthoDB" id="3630783at2"/>
<feature type="domain" description="Helix-turn-helix" evidence="2">
    <location>
        <begin position="8"/>
        <end position="53"/>
    </location>
</feature>
<evidence type="ECO:0000313" key="4">
    <source>
        <dbReference type="Proteomes" id="UP000053429"/>
    </source>
</evidence>
<dbReference type="NCBIfam" id="TIGR01764">
    <property type="entry name" value="excise"/>
    <property type="match status" value="1"/>
</dbReference>
<dbReference type="Pfam" id="PF12728">
    <property type="entry name" value="HTH_17"/>
    <property type="match status" value="1"/>
</dbReference>
<name>A0A117RK84_9ACTN</name>
<reference evidence="3 4" key="1">
    <citation type="submission" date="2015-10" db="EMBL/GenBank/DDBJ databases">
        <title>Draft genome sequence of Streptomyces caeruleatus NRRL B-24802, type strain for the species Streptomyces caeruleatus.</title>
        <authorList>
            <person name="Ruckert C."/>
            <person name="Winkler A."/>
            <person name="Kalinowski J."/>
            <person name="Kampfer P."/>
            <person name="Glaeser S."/>
        </authorList>
    </citation>
    <scope>NUCLEOTIDE SEQUENCE [LARGE SCALE GENOMIC DNA]</scope>
    <source>
        <strain evidence="3 4">NRRL B-24802</strain>
    </source>
</reference>
<feature type="region of interest" description="Disordered" evidence="1">
    <location>
        <begin position="55"/>
        <end position="79"/>
    </location>
</feature>
<evidence type="ECO:0000256" key="1">
    <source>
        <dbReference type="SAM" id="MobiDB-lite"/>
    </source>
</evidence>
<dbReference type="GO" id="GO:0003677">
    <property type="term" value="F:DNA binding"/>
    <property type="evidence" value="ECO:0007669"/>
    <property type="project" value="InterPro"/>
</dbReference>
<sequence length="79" mass="8221">MSRILYPTNEAAELLGVGLSTAKALIKSGELRSVKIGHSRRVPADALHEYVQRLDAEQNGEAAGGPAPAASVENVPSIA</sequence>
<protein>
    <submittedName>
        <fullName evidence="3">Transcriptional regulator</fullName>
    </submittedName>
</protein>
<evidence type="ECO:0000259" key="2">
    <source>
        <dbReference type="Pfam" id="PF12728"/>
    </source>
</evidence>
<gene>
    <name evidence="3" type="ORF">AQJ67_35930</name>
</gene>
<keyword evidence="4" id="KW-1185">Reference proteome</keyword>
<proteinExistence type="predicted"/>
<dbReference type="Proteomes" id="UP000053429">
    <property type="component" value="Unassembled WGS sequence"/>
</dbReference>
<evidence type="ECO:0000313" key="3">
    <source>
        <dbReference type="EMBL" id="KUN95383.1"/>
    </source>
</evidence>
<dbReference type="InterPro" id="IPR010093">
    <property type="entry name" value="SinI_DNA-bd"/>
</dbReference>
<dbReference type="AlphaFoldDB" id="A0A117RK84"/>
<dbReference type="InterPro" id="IPR041657">
    <property type="entry name" value="HTH_17"/>
</dbReference>
<comment type="caution">
    <text evidence="3">The sequence shown here is derived from an EMBL/GenBank/DDBJ whole genome shotgun (WGS) entry which is preliminary data.</text>
</comment>
<accession>A0A117RK84</accession>
<dbReference type="STRING" id="661399.AQJ67_35930"/>
<dbReference type="RefSeq" id="WP_062723658.1">
    <property type="nucleotide sequence ID" value="NZ_KQ948938.1"/>
</dbReference>